<dbReference type="Proteomes" id="UP000298646">
    <property type="component" value="Chromosome linear"/>
</dbReference>
<dbReference type="EMBL" id="CP039908">
    <property type="protein sequence ID" value="QCM02607.1"/>
    <property type="molecule type" value="Genomic_DNA"/>
</dbReference>
<protein>
    <submittedName>
        <fullName evidence="2">Uncharacterized protein</fullName>
    </submittedName>
</protein>
<gene>
    <name evidence="2" type="ORF">CFBP6624_20805</name>
</gene>
<evidence type="ECO:0000313" key="3">
    <source>
        <dbReference type="Proteomes" id="UP000298646"/>
    </source>
</evidence>
<organism evidence="2 3">
    <name type="scientific">Agrobacterium tumefaciens</name>
    <dbReference type="NCBI Taxonomy" id="358"/>
    <lineage>
        <taxon>Bacteria</taxon>
        <taxon>Pseudomonadati</taxon>
        <taxon>Pseudomonadota</taxon>
        <taxon>Alphaproteobacteria</taxon>
        <taxon>Hyphomicrobiales</taxon>
        <taxon>Rhizobiaceae</taxon>
        <taxon>Rhizobium/Agrobacterium group</taxon>
        <taxon>Agrobacterium</taxon>
        <taxon>Agrobacterium tumefaciens complex</taxon>
    </lineage>
</organism>
<keyword evidence="1" id="KW-0812">Transmembrane</keyword>
<proteinExistence type="predicted"/>
<feature type="transmembrane region" description="Helical" evidence="1">
    <location>
        <begin position="6"/>
        <end position="25"/>
    </location>
</feature>
<name>A0AAE6BS68_AGRTU</name>
<keyword evidence="1" id="KW-1133">Transmembrane helix</keyword>
<accession>A0AAE6BS68</accession>
<reference evidence="2 3" key="1">
    <citation type="submission" date="2019-04" db="EMBL/GenBank/DDBJ databases">
        <title>Complete genome sequence of Agrobacterium tumefaciens CFBP6624.</title>
        <authorList>
            <person name="Haryono M."/>
            <person name="Lin Y.-C."/>
            <person name="Lai E.-M."/>
            <person name="Kuo C.-H."/>
        </authorList>
    </citation>
    <scope>NUCLEOTIDE SEQUENCE [LARGE SCALE GENOMIC DNA]</scope>
    <source>
        <strain evidence="2 3">CFBP6624</strain>
    </source>
</reference>
<dbReference type="AlphaFoldDB" id="A0AAE6BS68"/>
<sequence length="179" mass="19244">MQHVASIIGHLAWPLVALIIAYWLVRELRSGLLSSLLPHGGTLKAAGIELEVKAAGAALAAAGVEKTMPQPGENRTIELIEDETPYDVIIKSWREVSGLIADLAARHGGRRDARYTYNNLDTLTATGAISAEIADAARALFRARNSARRLPPEEVTQDDAYAFAVNAGSLAAYLKDVKQ</sequence>
<evidence type="ECO:0000256" key="1">
    <source>
        <dbReference type="SAM" id="Phobius"/>
    </source>
</evidence>
<evidence type="ECO:0000313" key="2">
    <source>
        <dbReference type="EMBL" id="QCM02607.1"/>
    </source>
</evidence>
<dbReference type="RefSeq" id="WP_125146693.1">
    <property type="nucleotide sequence ID" value="NZ_CP039908.1"/>
</dbReference>
<keyword evidence="1" id="KW-0472">Membrane</keyword>